<gene>
    <name evidence="1" type="ORF">GXM_00897</name>
</gene>
<reference evidence="1 2" key="1">
    <citation type="submission" date="2019-10" db="EMBL/GenBank/DDBJ databases">
        <title>Genomic and transcriptomic insights into the perfect genentic adaptation of a filamentous nitrogen-fixing cyanobacterium to rice fields.</title>
        <authorList>
            <person name="Chen Z."/>
        </authorList>
    </citation>
    <scope>NUCLEOTIDE SEQUENCE [LARGE SCALE GENOMIC DNA]</scope>
    <source>
        <strain evidence="1">CCNUC1</strain>
    </source>
</reference>
<evidence type="ECO:0000313" key="1">
    <source>
        <dbReference type="EMBL" id="QFS43424.1"/>
    </source>
</evidence>
<protein>
    <recommendedName>
        <fullName evidence="3">Rpn family recombination-promoting nuclease/putative transposase</fullName>
    </recommendedName>
</protein>
<evidence type="ECO:0008006" key="3">
    <source>
        <dbReference type="Google" id="ProtNLM"/>
    </source>
</evidence>
<sequence>MFGANELKQTRFYQDVFAEGKQEGKQEGKLETIPQLLGLGLSIEQIAQALGLDEQVVRQAAQPKS</sequence>
<organism evidence="1 2">
    <name type="scientific">Nostoc sphaeroides CCNUC1</name>
    <dbReference type="NCBI Taxonomy" id="2653204"/>
    <lineage>
        <taxon>Bacteria</taxon>
        <taxon>Bacillati</taxon>
        <taxon>Cyanobacteriota</taxon>
        <taxon>Cyanophyceae</taxon>
        <taxon>Nostocales</taxon>
        <taxon>Nostocaceae</taxon>
        <taxon>Nostoc</taxon>
    </lineage>
</organism>
<dbReference type="KEGG" id="nsh:GXM_00897"/>
<proteinExistence type="predicted"/>
<accession>A0A5P8VSW5</accession>
<name>A0A5P8VSW5_9NOSO</name>
<evidence type="ECO:0000313" key="2">
    <source>
        <dbReference type="Proteomes" id="UP000326678"/>
    </source>
</evidence>
<dbReference type="AlphaFoldDB" id="A0A5P8VSW5"/>
<dbReference type="EMBL" id="CP045226">
    <property type="protein sequence ID" value="QFS43424.1"/>
    <property type="molecule type" value="Genomic_DNA"/>
</dbReference>
<dbReference type="Proteomes" id="UP000326678">
    <property type="component" value="Chromosome Gxm1"/>
</dbReference>
<keyword evidence="2" id="KW-1185">Reference proteome</keyword>